<keyword evidence="1" id="KW-0812">Transmembrane</keyword>
<protein>
    <submittedName>
        <fullName evidence="2">Uncharacterized protein</fullName>
    </submittedName>
</protein>
<proteinExistence type="predicted"/>
<keyword evidence="1" id="KW-1133">Transmembrane helix</keyword>
<evidence type="ECO:0000256" key="1">
    <source>
        <dbReference type="SAM" id="Phobius"/>
    </source>
</evidence>
<reference evidence="2 3" key="1">
    <citation type="submission" date="2019-04" db="EMBL/GenBank/DDBJ databases">
        <authorList>
            <person name="Van Vliet M D."/>
        </authorList>
    </citation>
    <scope>NUCLEOTIDE SEQUENCE [LARGE SCALE GENOMIC DNA]</scope>
    <source>
        <strain evidence="2 3">F1</strain>
    </source>
</reference>
<feature type="transmembrane region" description="Helical" evidence="1">
    <location>
        <begin position="215"/>
        <end position="235"/>
    </location>
</feature>
<dbReference type="EMBL" id="CAAHFG010000005">
    <property type="protein sequence ID" value="VGO17908.1"/>
    <property type="molecule type" value="Genomic_DNA"/>
</dbReference>
<evidence type="ECO:0000313" key="3">
    <source>
        <dbReference type="Proteomes" id="UP000366872"/>
    </source>
</evidence>
<feature type="transmembrane region" description="Helical" evidence="1">
    <location>
        <begin position="179"/>
        <end position="203"/>
    </location>
</feature>
<name>A0A6C2UCJ7_PONDE</name>
<keyword evidence="1" id="KW-0472">Membrane</keyword>
<dbReference type="PANTHER" id="PTHR36394">
    <property type="entry name" value="OS01G0277700 PROTEIN"/>
    <property type="match status" value="1"/>
</dbReference>
<feature type="transmembrane region" description="Helical" evidence="1">
    <location>
        <begin position="145"/>
        <end position="167"/>
    </location>
</feature>
<feature type="transmembrane region" description="Helical" evidence="1">
    <location>
        <begin position="46"/>
        <end position="74"/>
    </location>
</feature>
<sequence length="236" mass="25481">MNDAIPILAGTAALIGLGHTLAGPDHYLPFIVMGKARNWSMGKTLWITFLCGIGHVIGSIVLGLLGAMLGVALGKLELFEAWRGNLAAQLLIIFGFTYCIWGVHRAIKKKPHTHAHAHTDEVLHTHKHSHLKDHAHPHEMKTRSITPWVLFTIFVLGPCEPLIPLIMYPAAEHSFGGMLLVAGIFALTTIGTMLTVVLVSAWGIQFVKIGSLERFSHALAGAAVCLSGLAIQFLGL</sequence>
<dbReference type="Proteomes" id="UP000366872">
    <property type="component" value="Unassembled WGS sequence"/>
</dbReference>
<dbReference type="AlphaFoldDB" id="A0A6C2UCJ7"/>
<dbReference type="PANTHER" id="PTHR36394:SF1">
    <property type="entry name" value="OS01G0277700 PROTEIN"/>
    <property type="match status" value="1"/>
</dbReference>
<keyword evidence="3" id="KW-1185">Reference proteome</keyword>
<dbReference type="RefSeq" id="WP_136083368.1">
    <property type="nucleotide sequence ID" value="NZ_CAAHFG010000005.1"/>
</dbReference>
<evidence type="ECO:0000313" key="2">
    <source>
        <dbReference type="EMBL" id="VGO17908.1"/>
    </source>
</evidence>
<accession>A0A6C2UCJ7</accession>
<feature type="transmembrane region" description="Helical" evidence="1">
    <location>
        <begin position="86"/>
        <end position="104"/>
    </location>
</feature>
<organism evidence="2 3">
    <name type="scientific">Pontiella desulfatans</name>
    <dbReference type="NCBI Taxonomy" id="2750659"/>
    <lineage>
        <taxon>Bacteria</taxon>
        <taxon>Pseudomonadati</taxon>
        <taxon>Kiritimatiellota</taxon>
        <taxon>Kiritimatiellia</taxon>
        <taxon>Kiritimatiellales</taxon>
        <taxon>Pontiellaceae</taxon>
        <taxon>Pontiella</taxon>
    </lineage>
</organism>
<gene>
    <name evidence="2" type="ORF">PDESU_06510</name>
</gene>